<dbReference type="Proteomes" id="UP001153620">
    <property type="component" value="Chromosome 4"/>
</dbReference>
<accession>A0A9N9WZ90</accession>
<name>A0A9N9WZ90_9DIPT</name>
<feature type="signal peptide" evidence="3">
    <location>
        <begin position="1"/>
        <end position="19"/>
    </location>
</feature>
<dbReference type="PANTHER" id="PTHR45712:SF22">
    <property type="entry name" value="INSULIN-LIKE GROWTH FACTOR-BINDING PROTEIN COMPLEX ACID LABILE SUBUNIT"/>
    <property type="match status" value="1"/>
</dbReference>
<dbReference type="Gene3D" id="3.80.10.10">
    <property type="entry name" value="Ribonuclease Inhibitor"/>
    <property type="match status" value="1"/>
</dbReference>
<dbReference type="PANTHER" id="PTHR45712">
    <property type="entry name" value="AGAP008170-PA"/>
    <property type="match status" value="1"/>
</dbReference>
<evidence type="ECO:0000313" key="5">
    <source>
        <dbReference type="Proteomes" id="UP001153620"/>
    </source>
</evidence>
<evidence type="ECO:0000256" key="3">
    <source>
        <dbReference type="SAM" id="SignalP"/>
    </source>
</evidence>
<dbReference type="OrthoDB" id="2013775at2759"/>
<evidence type="ECO:0000256" key="2">
    <source>
        <dbReference type="ARBA" id="ARBA00022737"/>
    </source>
</evidence>
<organism evidence="4 5">
    <name type="scientific">Chironomus riparius</name>
    <dbReference type="NCBI Taxonomy" id="315576"/>
    <lineage>
        <taxon>Eukaryota</taxon>
        <taxon>Metazoa</taxon>
        <taxon>Ecdysozoa</taxon>
        <taxon>Arthropoda</taxon>
        <taxon>Hexapoda</taxon>
        <taxon>Insecta</taxon>
        <taxon>Pterygota</taxon>
        <taxon>Neoptera</taxon>
        <taxon>Endopterygota</taxon>
        <taxon>Diptera</taxon>
        <taxon>Nematocera</taxon>
        <taxon>Chironomoidea</taxon>
        <taxon>Chironomidae</taxon>
        <taxon>Chironominae</taxon>
        <taxon>Chironomus</taxon>
    </lineage>
</organism>
<dbReference type="InterPro" id="IPR032675">
    <property type="entry name" value="LRR_dom_sf"/>
</dbReference>
<dbReference type="SUPFAM" id="SSF52058">
    <property type="entry name" value="L domain-like"/>
    <property type="match status" value="1"/>
</dbReference>
<keyword evidence="3" id="KW-0732">Signal</keyword>
<keyword evidence="5" id="KW-1185">Reference proteome</keyword>
<reference evidence="4" key="2">
    <citation type="submission" date="2022-10" db="EMBL/GenBank/DDBJ databases">
        <authorList>
            <consortium name="ENA_rothamsted_submissions"/>
            <consortium name="culmorum"/>
            <person name="King R."/>
        </authorList>
    </citation>
    <scope>NUCLEOTIDE SEQUENCE</scope>
</reference>
<sequence>MFKTVVLASILLSFKLTSATVLELACEQSLDANECIIDGIQLQNSTSQLEMSFNRSKNGKLSLKNFVSIKSNQFLDQTTPTDLTIINSTLTMVPRNDSDQDKVKQLCIKNSTVLLLENGLKSFKKLKILNFEAVKIEEVSNEAFAGLKDVTHIGLLNVSMTNELEAAIQQIQGVSSLTCNRCSIDDQMFQKLLNGFKTVDIIHVIANSIKSIKCDKIVKSQLSELSVSENQVSGLFPTCKLPVVDASKNQIKTLFIHSGTKSIDASMNLIKDVKCDVLIDLFTLNLNDNLLTQLMCISSIATLEQLYINGNKIRFFKLNTFQKLTNLKVISAMNNPIYYYQPNLFSSFPRNAITQISVDRFDFGYEDLKQFYPKLTEVFHEKLNRTCDAYYKILEILKDQNINLYFFELPNCEVKKDSIIT</sequence>
<dbReference type="EMBL" id="OU895880">
    <property type="protein sequence ID" value="CAG9812018.1"/>
    <property type="molecule type" value="Genomic_DNA"/>
</dbReference>
<keyword evidence="1" id="KW-0433">Leucine-rich repeat</keyword>
<dbReference type="InterPro" id="IPR050333">
    <property type="entry name" value="SLRP"/>
</dbReference>
<protein>
    <submittedName>
        <fullName evidence="4">Uncharacterized protein</fullName>
    </submittedName>
</protein>
<keyword evidence="2" id="KW-0677">Repeat</keyword>
<dbReference type="GO" id="GO:0005615">
    <property type="term" value="C:extracellular space"/>
    <property type="evidence" value="ECO:0007669"/>
    <property type="project" value="TreeGrafter"/>
</dbReference>
<evidence type="ECO:0000313" key="4">
    <source>
        <dbReference type="EMBL" id="CAG9812018.1"/>
    </source>
</evidence>
<proteinExistence type="predicted"/>
<gene>
    <name evidence="4" type="ORF">CHIRRI_LOCUS14825</name>
</gene>
<evidence type="ECO:0000256" key="1">
    <source>
        <dbReference type="ARBA" id="ARBA00022614"/>
    </source>
</evidence>
<reference evidence="4" key="1">
    <citation type="submission" date="2022-01" db="EMBL/GenBank/DDBJ databases">
        <authorList>
            <person name="King R."/>
        </authorList>
    </citation>
    <scope>NUCLEOTIDE SEQUENCE</scope>
</reference>
<feature type="chain" id="PRO_5040194451" evidence="3">
    <location>
        <begin position="20"/>
        <end position="421"/>
    </location>
</feature>
<dbReference type="AlphaFoldDB" id="A0A9N9WZ90"/>